<proteinExistence type="predicted"/>
<dbReference type="Gene3D" id="1.10.3300.10">
    <property type="entry name" value="Jann2411-like domain"/>
    <property type="match status" value="1"/>
</dbReference>
<evidence type="ECO:0000259" key="1">
    <source>
        <dbReference type="Pfam" id="PF11706"/>
    </source>
</evidence>
<protein>
    <submittedName>
        <fullName evidence="2">RNA-binding Zn ribbon-like protein</fullName>
    </submittedName>
</protein>
<dbReference type="PANTHER" id="PTHR35525">
    <property type="entry name" value="BLL6575 PROTEIN"/>
    <property type="match status" value="1"/>
</dbReference>
<sequence length="192" mass="22012">MSEMKKFPLITGIISLDFINTEVVRRGQRHNLLSSENDVKDWLHEMKDYNPTISLLFTDEIEVTNPLLNELLTFRSLLREAFEAIADRKGASSEFLGLLEKKIEAAPFSFKVSEHQIIPLPVGKIEDSIISLIAYDVIKLVEGKKLNSLKRCSNPECVLLFIDEGGRRKWCSMKICGNRKKVARYQKKEKGR</sequence>
<accession>A0ABT9Z7A7</accession>
<dbReference type="InterPro" id="IPR023286">
    <property type="entry name" value="ABATE_dom_sf"/>
</dbReference>
<dbReference type="Pfam" id="PF11706">
    <property type="entry name" value="zf-CGNR"/>
    <property type="match status" value="1"/>
</dbReference>
<dbReference type="InterPro" id="IPR010852">
    <property type="entry name" value="ABATE"/>
</dbReference>
<dbReference type="InterPro" id="IPR021005">
    <property type="entry name" value="Znf_CGNR"/>
</dbReference>
<evidence type="ECO:0000313" key="2">
    <source>
        <dbReference type="EMBL" id="MDQ0228107.1"/>
    </source>
</evidence>
<dbReference type="EMBL" id="JAUSTZ010000014">
    <property type="protein sequence ID" value="MDQ0228107.1"/>
    <property type="molecule type" value="Genomic_DNA"/>
</dbReference>
<comment type="caution">
    <text evidence="2">The sequence shown here is derived from an EMBL/GenBank/DDBJ whole genome shotgun (WGS) entry which is preliminary data.</text>
</comment>
<organism evidence="2 3">
    <name type="scientific">Metabacillus niabensis</name>
    <dbReference type="NCBI Taxonomy" id="324854"/>
    <lineage>
        <taxon>Bacteria</taxon>
        <taxon>Bacillati</taxon>
        <taxon>Bacillota</taxon>
        <taxon>Bacilli</taxon>
        <taxon>Bacillales</taxon>
        <taxon>Bacillaceae</taxon>
        <taxon>Metabacillus</taxon>
    </lineage>
</organism>
<evidence type="ECO:0000313" key="3">
    <source>
        <dbReference type="Proteomes" id="UP001232245"/>
    </source>
</evidence>
<gene>
    <name evidence="2" type="ORF">J2S02_004471</name>
</gene>
<keyword evidence="3" id="KW-1185">Reference proteome</keyword>
<dbReference type="Pfam" id="PF07336">
    <property type="entry name" value="ABATE"/>
    <property type="match status" value="1"/>
</dbReference>
<dbReference type="RefSeq" id="WP_174879895.1">
    <property type="nucleotide sequence ID" value="NZ_CADEPK010000078.1"/>
</dbReference>
<dbReference type="SUPFAM" id="SSF160904">
    <property type="entry name" value="Jann2411-like"/>
    <property type="match status" value="1"/>
</dbReference>
<dbReference type="Proteomes" id="UP001232245">
    <property type="component" value="Unassembled WGS sequence"/>
</dbReference>
<dbReference type="PANTHER" id="PTHR35525:SF3">
    <property type="entry name" value="BLL6575 PROTEIN"/>
    <property type="match status" value="1"/>
</dbReference>
<feature type="domain" description="Zinc finger CGNR" evidence="1">
    <location>
        <begin position="149"/>
        <end position="188"/>
    </location>
</feature>
<name>A0ABT9Z7A7_9BACI</name>
<reference evidence="2 3" key="1">
    <citation type="submission" date="2023-07" db="EMBL/GenBank/DDBJ databases">
        <title>Genomic Encyclopedia of Type Strains, Phase IV (KMG-IV): sequencing the most valuable type-strain genomes for metagenomic binning, comparative biology and taxonomic classification.</title>
        <authorList>
            <person name="Goeker M."/>
        </authorList>
    </citation>
    <scope>NUCLEOTIDE SEQUENCE [LARGE SCALE GENOMIC DNA]</scope>
    <source>
        <strain evidence="2 3">DSM 17723</strain>
    </source>
</reference>